<dbReference type="Proteomes" id="UP000316079">
    <property type="component" value="Unassembled WGS sequence"/>
</dbReference>
<keyword evidence="1" id="KW-1133">Transmembrane helix</keyword>
<sequence length="173" mass="19812">MRTTFHPDDSMVITIPLASIRHSNQGNVMPENFTCVFKDTYKVFLRRRPKELGVAQLSIGVFLICIGIIISPQHQRAHLVYTLPSLLIHYYNYSYYRSEIDSYYDSEERMLRGLQVLVSVLIGLELVLALVLIYLESKAVCRAHFNSLPMITIKQDLTVMNIEGDMVKGFGHS</sequence>
<name>A0A553P5F3_9TELE</name>
<organism evidence="2 3">
    <name type="scientific">Danionella cerebrum</name>
    <dbReference type="NCBI Taxonomy" id="2873325"/>
    <lineage>
        <taxon>Eukaryota</taxon>
        <taxon>Metazoa</taxon>
        <taxon>Chordata</taxon>
        <taxon>Craniata</taxon>
        <taxon>Vertebrata</taxon>
        <taxon>Euteleostomi</taxon>
        <taxon>Actinopterygii</taxon>
        <taxon>Neopterygii</taxon>
        <taxon>Teleostei</taxon>
        <taxon>Ostariophysi</taxon>
        <taxon>Cypriniformes</taxon>
        <taxon>Danionidae</taxon>
        <taxon>Danioninae</taxon>
        <taxon>Danionella</taxon>
    </lineage>
</organism>
<evidence type="ECO:0000256" key="1">
    <source>
        <dbReference type="SAM" id="Phobius"/>
    </source>
</evidence>
<keyword evidence="1" id="KW-0472">Membrane</keyword>
<feature type="transmembrane region" description="Helical" evidence="1">
    <location>
        <begin position="114"/>
        <end position="135"/>
    </location>
</feature>
<protein>
    <submittedName>
        <fullName evidence="2">Uncharacterized protein</fullName>
    </submittedName>
</protein>
<reference evidence="2 3" key="1">
    <citation type="journal article" date="2019" name="Sci. Data">
        <title>Hybrid genome assembly and annotation of Danionella translucida.</title>
        <authorList>
            <person name="Kadobianskyi M."/>
            <person name="Schulze L."/>
            <person name="Schuelke M."/>
            <person name="Judkewitz B."/>
        </authorList>
    </citation>
    <scope>NUCLEOTIDE SEQUENCE [LARGE SCALE GENOMIC DNA]</scope>
    <source>
        <strain evidence="2 3">Bolton</strain>
    </source>
</reference>
<dbReference type="AlphaFoldDB" id="A0A553P5F3"/>
<keyword evidence="3" id="KW-1185">Reference proteome</keyword>
<gene>
    <name evidence="2" type="ORF">DNTS_011803</name>
</gene>
<accession>A0A553P5F3</accession>
<evidence type="ECO:0000313" key="2">
    <source>
        <dbReference type="EMBL" id="TRY72913.1"/>
    </source>
</evidence>
<feature type="transmembrane region" description="Helical" evidence="1">
    <location>
        <begin position="52"/>
        <end position="70"/>
    </location>
</feature>
<comment type="caution">
    <text evidence="2">The sequence shown here is derived from an EMBL/GenBank/DDBJ whole genome shotgun (WGS) entry which is preliminary data.</text>
</comment>
<proteinExistence type="predicted"/>
<dbReference type="OrthoDB" id="8791662at2759"/>
<evidence type="ECO:0000313" key="3">
    <source>
        <dbReference type="Proteomes" id="UP000316079"/>
    </source>
</evidence>
<dbReference type="EMBL" id="SRMA01026741">
    <property type="protein sequence ID" value="TRY72913.1"/>
    <property type="molecule type" value="Genomic_DNA"/>
</dbReference>
<keyword evidence="1" id="KW-0812">Transmembrane</keyword>